<dbReference type="EMBL" id="CM017323">
    <property type="protein sequence ID" value="KAE8023362.1"/>
    <property type="molecule type" value="Genomic_DNA"/>
</dbReference>
<dbReference type="Proteomes" id="UP000327013">
    <property type="component" value="Chromosome 3"/>
</dbReference>
<protein>
    <submittedName>
        <fullName evidence="1">Uncharacterized protein</fullName>
    </submittedName>
</protein>
<sequence>MEVALGPEGTKQHRSSFGSNDLRLRGRTLLQMKLMEPEASSLALRWAGNWDQFHPMAIINVFPRPSIPKAGPLEPKCFPPSAVFSFVCQEHFEPIGERWFSSLSTAERSAFNQVELWAKREYGFIRHGNRFSDAKLRRWKTDTLHFRKSRRVIFEDTSEARPNKAKRVAGNHYEVFGFTHRGSRRAVGAKLLVQASSEVIDDGKDKSPMKLLACADRGRRLGVFGGCRPSRLSQGKAGGRRPSETCRMHEAHVSEKLRLGTKAWVGRDEATRCWALMRRQFACEMEPLPRWAGCRRNPCRDSLQDLVVRPQARLGRDCDMLVAGEGELRLRVMGNLLVTARGEACR</sequence>
<evidence type="ECO:0000313" key="1">
    <source>
        <dbReference type="EMBL" id="KAE8023362.1"/>
    </source>
</evidence>
<keyword evidence="2" id="KW-1185">Reference proteome</keyword>
<accession>A0A5N6R2X9</accession>
<name>A0A5N6R2X9_9ROSI</name>
<gene>
    <name evidence="1" type="ORF">FH972_009070</name>
</gene>
<dbReference type="AlphaFoldDB" id="A0A5N6R2X9"/>
<proteinExistence type="predicted"/>
<organism evidence="1 2">
    <name type="scientific">Carpinus fangiana</name>
    <dbReference type="NCBI Taxonomy" id="176857"/>
    <lineage>
        <taxon>Eukaryota</taxon>
        <taxon>Viridiplantae</taxon>
        <taxon>Streptophyta</taxon>
        <taxon>Embryophyta</taxon>
        <taxon>Tracheophyta</taxon>
        <taxon>Spermatophyta</taxon>
        <taxon>Magnoliopsida</taxon>
        <taxon>eudicotyledons</taxon>
        <taxon>Gunneridae</taxon>
        <taxon>Pentapetalae</taxon>
        <taxon>rosids</taxon>
        <taxon>fabids</taxon>
        <taxon>Fagales</taxon>
        <taxon>Betulaceae</taxon>
        <taxon>Carpinus</taxon>
    </lineage>
</organism>
<evidence type="ECO:0000313" key="2">
    <source>
        <dbReference type="Proteomes" id="UP000327013"/>
    </source>
</evidence>
<reference evidence="1 2" key="1">
    <citation type="submission" date="2019-06" db="EMBL/GenBank/DDBJ databases">
        <title>A chromosomal-level reference genome of Carpinus fangiana (Coryloideae, Betulaceae).</title>
        <authorList>
            <person name="Yang X."/>
            <person name="Wang Z."/>
            <person name="Zhang L."/>
            <person name="Hao G."/>
            <person name="Liu J."/>
            <person name="Yang Y."/>
        </authorList>
    </citation>
    <scope>NUCLEOTIDE SEQUENCE [LARGE SCALE GENOMIC DNA]</scope>
    <source>
        <strain evidence="1">Cfa_2016G</strain>
        <tissue evidence="1">Leaf</tissue>
    </source>
</reference>